<dbReference type="AlphaFoldDB" id="A0A0J8R4G8"/>
<name>A0A0J8R4G8_COCIT</name>
<proteinExistence type="predicted"/>
<protein>
    <submittedName>
        <fullName evidence="1">Uncharacterized protein</fullName>
    </submittedName>
</protein>
<evidence type="ECO:0000313" key="1">
    <source>
        <dbReference type="EMBL" id="KMU79335.1"/>
    </source>
</evidence>
<evidence type="ECO:0000313" key="2">
    <source>
        <dbReference type="Proteomes" id="UP000054559"/>
    </source>
</evidence>
<dbReference type="EMBL" id="DS268174">
    <property type="protein sequence ID" value="KMU79335.1"/>
    <property type="molecule type" value="Genomic_DNA"/>
</dbReference>
<organism evidence="1 2">
    <name type="scientific">Coccidioides immitis RMSCC 3703</name>
    <dbReference type="NCBI Taxonomy" id="454286"/>
    <lineage>
        <taxon>Eukaryota</taxon>
        <taxon>Fungi</taxon>
        <taxon>Dikarya</taxon>
        <taxon>Ascomycota</taxon>
        <taxon>Pezizomycotina</taxon>
        <taxon>Eurotiomycetes</taxon>
        <taxon>Eurotiomycetidae</taxon>
        <taxon>Onygenales</taxon>
        <taxon>Onygenaceae</taxon>
        <taxon>Coccidioides</taxon>
    </lineage>
</organism>
<gene>
    <name evidence="1" type="ORF">CISG_07821</name>
</gene>
<accession>A0A0J8R4G8</accession>
<reference evidence="2" key="1">
    <citation type="journal article" date="2010" name="Genome Res.">
        <title>Population genomic sequencing of Coccidioides fungi reveals recent hybridization and transposon control.</title>
        <authorList>
            <person name="Neafsey D.E."/>
            <person name="Barker B.M."/>
            <person name="Sharpton T.J."/>
            <person name="Stajich J.E."/>
            <person name="Park D.J."/>
            <person name="Whiston E."/>
            <person name="Hung C.-Y."/>
            <person name="McMahan C."/>
            <person name="White J."/>
            <person name="Sykes S."/>
            <person name="Heiman D."/>
            <person name="Young S."/>
            <person name="Zeng Q."/>
            <person name="Abouelleil A."/>
            <person name="Aftuck L."/>
            <person name="Bessette D."/>
            <person name="Brown A."/>
            <person name="FitzGerald M."/>
            <person name="Lui A."/>
            <person name="Macdonald J.P."/>
            <person name="Priest M."/>
            <person name="Orbach M.J."/>
            <person name="Galgiani J.N."/>
            <person name="Kirkland T.N."/>
            <person name="Cole G.T."/>
            <person name="Birren B.W."/>
            <person name="Henn M.R."/>
            <person name="Taylor J.W."/>
            <person name="Rounsley S.D."/>
        </authorList>
    </citation>
    <scope>NUCLEOTIDE SEQUENCE [LARGE SCALE GENOMIC DNA]</scope>
    <source>
        <strain evidence="2">RMSCC 3703</strain>
    </source>
</reference>
<dbReference type="STRING" id="454286.A0A0J8R4G8"/>
<sequence>MCTGNWCLGKLEHGEDSRKLKGIHTEGALQADWKYVSIHYKKITKNSISEEMSEKIHQGMQHLANKYGLTDQVRENTPVYIEDMIPFNETRVETQEK</sequence>
<dbReference type="Proteomes" id="UP000054559">
    <property type="component" value="Unassembled WGS sequence"/>
</dbReference>